<dbReference type="RefSeq" id="WP_093373057.1">
    <property type="nucleotide sequence ID" value="NZ_FOQA01000008.1"/>
</dbReference>
<keyword evidence="2" id="KW-1185">Reference proteome</keyword>
<dbReference type="EMBL" id="FOQA01000008">
    <property type="protein sequence ID" value="SFI19357.1"/>
    <property type="molecule type" value="Genomic_DNA"/>
</dbReference>
<evidence type="ECO:0000313" key="2">
    <source>
        <dbReference type="Proteomes" id="UP000199287"/>
    </source>
</evidence>
<organism evidence="1 2">
    <name type="scientific">Tindallia magadiensis</name>
    <dbReference type="NCBI Taxonomy" id="69895"/>
    <lineage>
        <taxon>Bacteria</taxon>
        <taxon>Bacillati</taxon>
        <taxon>Bacillota</taxon>
        <taxon>Clostridia</taxon>
        <taxon>Peptostreptococcales</taxon>
        <taxon>Tindalliaceae</taxon>
        <taxon>Tindallia</taxon>
    </lineage>
</organism>
<accession>A0A1I3G7H7</accession>
<dbReference type="OrthoDB" id="48287at2"/>
<dbReference type="Gene3D" id="3.40.50.720">
    <property type="entry name" value="NAD(P)-binding Rossmann-like Domain"/>
    <property type="match status" value="1"/>
</dbReference>
<gene>
    <name evidence="1" type="ORF">SAMN05192551_10841</name>
</gene>
<dbReference type="STRING" id="69895.SAMN05192551_10841"/>
<dbReference type="Proteomes" id="UP000199287">
    <property type="component" value="Unassembled WGS sequence"/>
</dbReference>
<sequence length="56" mass="6252">MSKVNQLFDSELNIVNVGLESFSKELKSQKKKVVHVDWRPVAGGNKKLAALLEQLS</sequence>
<proteinExistence type="predicted"/>
<name>A0A1I3G7H7_9FIRM</name>
<dbReference type="AlphaFoldDB" id="A0A1I3G7H7"/>
<reference evidence="2" key="1">
    <citation type="submission" date="2016-10" db="EMBL/GenBank/DDBJ databases">
        <authorList>
            <person name="Varghese N."/>
            <person name="Submissions S."/>
        </authorList>
    </citation>
    <scope>NUCLEOTIDE SEQUENCE [LARGE SCALE GENOMIC DNA]</scope>
    <source>
        <strain evidence="2">Z-7934</strain>
    </source>
</reference>
<protein>
    <submittedName>
        <fullName evidence="1">FdrA protein</fullName>
    </submittedName>
</protein>
<evidence type="ECO:0000313" key="1">
    <source>
        <dbReference type="EMBL" id="SFI19357.1"/>
    </source>
</evidence>